<reference evidence="2" key="1">
    <citation type="submission" date="2022-11" db="UniProtKB">
        <authorList>
            <consortium name="WormBaseParasite"/>
        </authorList>
    </citation>
    <scope>IDENTIFICATION</scope>
</reference>
<name>A0AC35F2A0_9BILA</name>
<dbReference type="WBParaSite" id="PS1159_v2.g13096.t1">
    <property type="protein sequence ID" value="PS1159_v2.g13096.t1"/>
    <property type="gene ID" value="PS1159_v2.g13096"/>
</dbReference>
<accession>A0AC35F2A0</accession>
<evidence type="ECO:0000313" key="1">
    <source>
        <dbReference type="Proteomes" id="UP000887580"/>
    </source>
</evidence>
<sequence>MRLIFLLFLSFIYDIRSEEINDEIDNRHLSTGAILRKQEGYAQSSSNGGTIAFFRSKPRIAAVRTFNIHSEEINDEIDNGHLSTGAILRKQEGYAQSSSNGGTIAFFRSKPRIAAVRTFSEGYVGGDRTPHLRETIHDGNYDHDLHTAYRLPLQRLSDQQLSMILKKHSPEIRDGGTH</sequence>
<evidence type="ECO:0000313" key="2">
    <source>
        <dbReference type="WBParaSite" id="PS1159_v2.g13096.t1"/>
    </source>
</evidence>
<protein>
    <submittedName>
        <fullName evidence="2">Uncharacterized protein</fullName>
    </submittedName>
</protein>
<organism evidence="1 2">
    <name type="scientific">Panagrolaimus sp. PS1159</name>
    <dbReference type="NCBI Taxonomy" id="55785"/>
    <lineage>
        <taxon>Eukaryota</taxon>
        <taxon>Metazoa</taxon>
        <taxon>Ecdysozoa</taxon>
        <taxon>Nematoda</taxon>
        <taxon>Chromadorea</taxon>
        <taxon>Rhabditida</taxon>
        <taxon>Tylenchina</taxon>
        <taxon>Panagrolaimomorpha</taxon>
        <taxon>Panagrolaimoidea</taxon>
        <taxon>Panagrolaimidae</taxon>
        <taxon>Panagrolaimus</taxon>
    </lineage>
</organism>
<proteinExistence type="predicted"/>
<dbReference type="Proteomes" id="UP000887580">
    <property type="component" value="Unplaced"/>
</dbReference>